<dbReference type="PANTHER" id="PTHR48081:SF13">
    <property type="entry name" value="ALPHA_BETA HYDROLASE"/>
    <property type="match status" value="1"/>
</dbReference>
<dbReference type="InterPro" id="IPR050300">
    <property type="entry name" value="GDXG_lipolytic_enzyme"/>
</dbReference>
<dbReference type="PANTHER" id="PTHR48081">
    <property type="entry name" value="AB HYDROLASE SUPERFAMILY PROTEIN C4A8.06C"/>
    <property type="match status" value="1"/>
</dbReference>
<evidence type="ECO:0000313" key="4">
    <source>
        <dbReference type="EMBL" id="SFE84796.1"/>
    </source>
</evidence>
<feature type="signal peptide" evidence="2">
    <location>
        <begin position="1"/>
        <end position="20"/>
    </location>
</feature>
<dbReference type="OrthoDB" id="9777975at2"/>
<dbReference type="SUPFAM" id="SSF53474">
    <property type="entry name" value="alpha/beta-Hydrolases"/>
    <property type="match status" value="1"/>
</dbReference>
<reference evidence="4 5" key="1">
    <citation type="submission" date="2016-10" db="EMBL/GenBank/DDBJ databases">
        <authorList>
            <person name="de Groot N.N."/>
        </authorList>
    </citation>
    <scope>NUCLEOTIDE SEQUENCE [LARGE SCALE GENOMIC DNA]</scope>
    <source>
        <strain evidence="4 5">DSM 19012</strain>
    </source>
</reference>
<dbReference type="Pfam" id="PF20434">
    <property type="entry name" value="BD-FAE"/>
    <property type="match status" value="1"/>
</dbReference>
<dbReference type="RefSeq" id="WP_010526583.1">
    <property type="nucleotide sequence ID" value="NZ_AFSL01000012.1"/>
</dbReference>
<feature type="chain" id="PRO_5010256831" evidence="2">
    <location>
        <begin position="21"/>
        <end position="324"/>
    </location>
</feature>
<evidence type="ECO:0000256" key="2">
    <source>
        <dbReference type="SAM" id="SignalP"/>
    </source>
</evidence>
<dbReference type="EMBL" id="FONA01000020">
    <property type="protein sequence ID" value="SFE84796.1"/>
    <property type="molecule type" value="Genomic_DNA"/>
</dbReference>
<feature type="domain" description="BD-FAE-like" evidence="3">
    <location>
        <begin position="81"/>
        <end position="266"/>
    </location>
</feature>
<gene>
    <name evidence="4" type="ORF">SAMN05444380_12053</name>
</gene>
<dbReference type="InterPro" id="IPR029058">
    <property type="entry name" value="AB_hydrolase_fold"/>
</dbReference>
<evidence type="ECO:0000256" key="1">
    <source>
        <dbReference type="ARBA" id="ARBA00022801"/>
    </source>
</evidence>
<dbReference type="Proteomes" id="UP000181976">
    <property type="component" value="Unassembled WGS sequence"/>
</dbReference>
<dbReference type="GO" id="GO:0016787">
    <property type="term" value="F:hydrolase activity"/>
    <property type="evidence" value="ECO:0007669"/>
    <property type="project" value="UniProtKB-KW"/>
</dbReference>
<name>A0A1I2DW66_9BACT</name>
<dbReference type="InterPro" id="IPR049492">
    <property type="entry name" value="BD-FAE-like_dom"/>
</dbReference>
<evidence type="ECO:0000259" key="3">
    <source>
        <dbReference type="Pfam" id="PF20434"/>
    </source>
</evidence>
<dbReference type="STRING" id="385682.SAMN05444380_12053"/>
<proteinExistence type="predicted"/>
<protein>
    <submittedName>
        <fullName evidence="4">Pectinesterase</fullName>
    </submittedName>
</protein>
<dbReference type="InParanoid" id="A0A1I2DW66"/>
<dbReference type="eggNOG" id="COG0657">
    <property type="taxonomic scope" value="Bacteria"/>
</dbReference>
<keyword evidence="1" id="KW-0378">Hydrolase</keyword>
<keyword evidence="2" id="KW-0732">Signal</keyword>
<evidence type="ECO:0000313" key="5">
    <source>
        <dbReference type="Proteomes" id="UP000181976"/>
    </source>
</evidence>
<organism evidence="4 5">
    <name type="scientific">Thermophagus xiamenensis</name>
    <dbReference type="NCBI Taxonomy" id="385682"/>
    <lineage>
        <taxon>Bacteria</taxon>
        <taxon>Pseudomonadati</taxon>
        <taxon>Bacteroidota</taxon>
        <taxon>Bacteroidia</taxon>
        <taxon>Marinilabiliales</taxon>
        <taxon>Marinilabiliaceae</taxon>
        <taxon>Thermophagus</taxon>
    </lineage>
</organism>
<keyword evidence="5" id="KW-1185">Reference proteome</keyword>
<dbReference type="AlphaFoldDB" id="A0A1I2DW66"/>
<accession>A0A1I2DW66</accession>
<sequence>MKKHFYLSAILLTVSFFCIAQQNTIPKDTTFTVWSAWEKIKDYFPVAIPVKEKLPEGVIEYRNLEYATLENTLYGTRKLHLDLFRPKGNKKLPALIMIHGGGWSSGNKNMEVPLAQRIASYGYVTITVEYQLLPEAKYPAAVKNIKAAIRWVRANAAKYNINAHKIAISGTSAGGHLAALVGLSNGIKKFEGELGNQQFSSSVQGIIVLDGVISFLAPLSLNKERDSSSVDVLWLGGTYTEKPEIWKEASPIFYANESSPPMLFINSGIPRFSAGQNELIGLLSQWNIYYEVHSFSAKVHPFWLFHPWFEPTVQYITDFLNTIF</sequence>
<dbReference type="Gene3D" id="3.40.50.1820">
    <property type="entry name" value="alpha/beta hydrolase"/>
    <property type="match status" value="1"/>
</dbReference>